<dbReference type="GO" id="GO:0030170">
    <property type="term" value="F:pyridoxal phosphate binding"/>
    <property type="evidence" value="ECO:0007669"/>
    <property type="project" value="TreeGrafter"/>
</dbReference>
<dbReference type="GO" id="GO:0019464">
    <property type="term" value="P:glycine decarboxylation via glycine cleavage system"/>
    <property type="evidence" value="ECO:0007669"/>
    <property type="project" value="TreeGrafter"/>
</dbReference>
<comment type="caution">
    <text evidence="4">The sequence shown here is derived from an EMBL/GenBank/DDBJ whole genome shotgun (WGS) entry which is preliminary data.</text>
</comment>
<dbReference type="SUPFAM" id="SSF53383">
    <property type="entry name" value="PLP-dependent transferases"/>
    <property type="match status" value="1"/>
</dbReference>
<dbReference type="GO" id="GO:0016594">
    <property type="term" value="F:glycine binding"/>
    <property type="evidence" value="ECO:0007669"/>
    <property type="project" value="TreeGrafter"/>
</dbReference>
<dbReference type="PANTHER" id="PTHR11773">
    <property type="entry name" value="GLYCINE DEHYDROGENASE, DECARBOXYLATING"/>
    <property type="match status" value="1"/>
</dbReference>
<dbReference type="PANTHER" id="PTHR11773:SF1">
    <property type="entry name" value="GLYCINE DEHYDROGENASE (DECARBOXYLATING), MITOCHONDRIAL"/>
    <property type="match status" value="1"/>
</dbReference>
<protein>
    <recommendedName>
        <fullName evidence="3">Glycine dehydrogenase C-terminal domain-containing protein</fullName>
    </recommendedName>
</protein>
<dbReference type="InterPro" id="IPR015422">
    <property type="entry name" value="PyrdxlP-dep_Trfase_small"/>
</dbReference>
<dbReference type="InterPro" id="IPR020581">
    <property type="entry name" value="GDC_P"/>
</dbReference>
<dbReference type="GO" id="GO:0005960">
    <property type="term" value="C:glycine cleavage complex"/>
    <property type="evidence" value="ECO:0007669"/>
    <property type="project" value="TreeGrafter"/>
</dbReference>
<keyword evidence="2" id="KW-0560">Oxidoreductase</keyword>
<evidence type="ECO:0000259" key="3">
    <source>
        <dbReference type="Pfam" id="PF21478"/>
    </source>
</evidence>
<dbReference type="InterPro" id="IPR049316">
    <property type="entry name" value="GDC-P_C"/>
</dbReference>
<organism evidence="4">
    <name type="scientific">marine sediment metagenome</name>
    <dbReference type="NCBI Taxonomy" id="412755"/>
    <lineage>
        <taxon>unclassified sequences</taxon>
        <taxon>metagenomes</taxon>
        <taxon>ecological metagenomes</taxon>
    </lineage>
</organism>
<gene>
    <name evidence="4" type="ORF">S01H1_50051</name>
</gene>
<dbReference type="FunFam" id="3.90.1150.10:FF:000014">
    <property type="entry name" value="Probable glycine dehydrogenase (decarboxylating) subunit 2"/>
    <property type="match status" value="1"/>
</dbReference>
<evidence type="ECO:0000256" key="1">
    <source>
        <dbReference type="ARBA" id="ARBA00022898"/>
    </source>
</evidence>
<reference evidence="4" key="1">
    <citation type="journal article" date="2014" name="Front. Microbiol.">
        <title>High frequency of phylogenetically diverse reductive dehalogenase-homologous genes in deep subseafloor sedimentary metagenomes.</title>
        <authorList>
            <person name="Kawai M."/>
            <person name="Futagami T."/>
            <person name="Toyoda A."/>
            <person name="Takaki Y."/>
            <person name="Nishi S."/>
            <person name="Hori S."/>
            <person name="Arai W."/>
            <person name="Tsubouchi T."/>
            <person name="Morono Y."/>
            <person name="Uchiyama I."/>
            <person name="Ito T."/>
            <person name="Fujiyama A."/>
            <person name="Inagaki F."/>
            <person name="Takami H."/>
        </authorList>
    </citation>
    <scope>NUCLEOTIDE SEQUENCE</scope>
    <source>
        <strain evidence="4">Expedition CK06-06</strain>
    </source>
</reference>
<sequence length="165" mass="18356">HGSFGVLVRALAYIRSLGAEGLRAVSENSVINANYLLARLRGAYHLPYDRPCMHEVVFSGSRQRAKGVKTLDIAKRLIDYGFHPPTIYFPLIVDEALMIEPTESEGKEALDAFCEAMLAIAREAEEEPDVVRGAPHEAPLRRLDEATAARRPYLRWRPAVDGGNK</sequence>
<dbReference type="InterPro" id="IPR015424">
    <property type="entry name" value="PyrdxlP-dep_Trfase"/>
</dbReference>
<keyword evidence="1" id="KW-0663">Pyridoxal phosphate</keyword>
<accession>X0WU74</accession>
<dbReference type="GO" id="GO:0005829">
    <property type="term" value="C:cytosol"/>
    <property type="evidence" value="ECO:0007669"/>
    <property type="project" value="TreeGrafter"/>
</dbReference>
<proteinExistence type="predicted"/>
<evidence type="ECO:0000256" key="2">
    <source>
        <dbReference type="ARBA" id="ARBA00023002"/>
    </source>
</evidence>
<feature type="non-terminal residue" evidence="4">
    <location>
        <position position="1"/>
    </location>
</feature>
<dbReference type="Pfam" id="PF21478">
    <property type="entry name" value="GcvP2_C"/>
    <property type="match status" value="1"/>
</dbReference>
<name>X0WU74_9ZZZZ</name>
<feature type="domain" description="Glycine dehydrogenase C-terminal" evidence="3">
    <location>
        <begin position="26"/>
        <end position="126"/>
    </location>
</feature>
<dbReference type="AlphaFoldDB" id="X0WU74"/>
<dbReference type="Gene3D" id="3.90.1150.10">
    <property type="entry name" value="Aspartate Aminotransferase, domain 1"/>
    <property type="match status" value="1"/>
</dbReference>
<evidence type="ECO:0000313" key="4">
    <source>
        <dbReference type="EMBL" id="GAG26762.1"/>
    </source>
</evidence>
<dbReference type="GO" id="GO:0004375">
    <property type="term" value="F:glycine dehydrogenase (decarboxylating) activity"/>
    <property type="evidence" value="ECO:0007669"/>
    <property type="project" value="InterPro"/>
</dbReference>
<dbReference type="EMBL" id="BARS01032231">
    <property type="protein sequence ID" value="GAG26762.1"/>
    <property type="molecule type" value="Genomic_DNA"/>
</dbReference>